<evidence type="ECO:0000256" key="8">
    <source>
        <dbReference type="SAM" id="Phobius"/>
    </source>
</evidence>
<dbReference type="GO" id="GO:0042392">
    <property type="term" value="F:sphingosine-1-phosphate phosphatase activity"/>
    <property type="evidence" value="ECO:0007669"/>
    <property type="project" value="TreeGrafter"/>
</dbReference>
<dbReference type="SMART" id="SM00014">
    <property type="entry name" value="acidPPc"/>
    <property type="match status" value="1"/>
</dbReference>
<dbReference type="PANTHER" id="PTHR14969:SF28">
    <property type="entry name" value="DIHYDROSPHINGOSINE 1-PHOSPHATE PHOSPHATASE LCB3-RELATED"/>
    <property type="match status" value="1"/>
</dbReference>
<evidence type="ECO:0000256" key="7">
    <source>
        <dbReference type="ARBA" id="ARBA00038324"/>
    </source>
</evidence>
<organism evidence="10 11">
    <name type="scientific">Acaulospora morrowiae</name>
    <dbReference type="NCBI Taxonomy" id="94023"/>
    <lineage>
        <taxon>Eukaryota</taxon>
        <taxon>Fungi</taxon>
        <taxon>Fungi incertae sedis</taxon>
        <taxon>Mucoromycota</taxon>
        <taxon>Glomeromycotina</taxon>
        <taxon>Glomeromycetes</taxon>
        <taxon>Diversisporales</taxon>
        <taxon>Acaulosporaceae</taxon>
        <taxon>Acaulospora</taxon>
    </lineage>
</organism>
<keyword evidence="2 8" id="KW-0812">Transmembrane</keyword>
<comment type="subcellular location">
    <subcellularLocation>
        <location evidence="1">Endoplasmic reticulum membrane</location>
        <topology evidence="1">Multi-pass membrane protein</topology>
    </subcellularLocation>
</comment>
<feature type="transmembrane region" description="Helical" evidence="8">
    <location>
        <begin position="234"/>
        <end position="255"/>
    </location>
</feature>
<reference evidence="10" key="1">
    <citation type="submission" date="2021-06" db="EMBL/GenBank/DDBJ databases">
        <authorList>
            <person name="Kallberg Y."/>
            <person name="Tangrot J."/>
            <person name="Rosling A."/>
        </authorList>
    </citation>
    <scope>NUCLEOTIDE SEQUENCE</scope>
    <source>
        <strain evidence="10">CL551</strain>
    </source>
</reference>
<evidence type="ECO:0000256" key="4">
    <source>
        <dbReference type="ARBA" id="ARBA00022824"/>
    </source>
</evidence>
<feature type="transmembrane region" description="Helical" evidence="8">
    <location>
        <begin position="167"/>
        <end position="185"/>
    </location>
</feature>
<dbReference type="SUPFAM" id="SSF48317">
    <property type="entry name" value="Acid phosphatase/Vanadium-dependent haloperoxidase"/>
    <property type="match status" value="1"/>
</dbReference>
<keyword evidence="6 8" id="KW-0472">Membrane</keyword>
<evidence type="ECO:0000256" key="2">
    <source>
        <dbReference type="ARBA" id="ARBA00022692"/>
    </source>
</evidence>
<keyword evidence="5 8" id="KW-1133">Transmembrane helix</keyword>
<dbReference type="Gene3D" id="1.20.144.10">
    <property type="entry name" value="Phosphatidic acid phosphatase type 2/haloperoxidase"/>
    <property type="match status" value="1"/>
</dbReference>
<comment type="caution">
    <text evidence="10">The sequence shown here is derived from an EMBL/GenBank/DDBJ whole genome shotgun (WGS) entry which is preliminary data.</text>
</comment>
<evidence type="ECO:0000256" key="1">
    <source>
        <dbReference type="ARBA" id="ARBA00004477"/>
    </source>
</evidence>
<dbReference type="EMBL" id="CAJVPV010005896">
    <property type="protein sequence ID" value="CAG8597664.1"/>
    <property type="molecule type" value="Genomic_DNA"/>
</dbReference>
<evidence type="ECO:0000256" key="5">
    <source>
        <dbReference type="ARBA" id="ARBA00022989"/>
    </source>
</evidence>
<dbReference type="Pfam" id="PF01569">
    <property type="entry name" value="PAP2"/>
    <property type="match status" value="1"/>
</dbReference>
<dbReference type="PANTHER" id="PTHR14969">
    <property type="entry name" value="SPHINGOSINE-1-PHOSPHATE PHOSPHOHYDROLASE"/>
    <property type="match status" value="1"/>
</dbReference>
<evidence type="ECO:0000256" key="3">
    <source>
        <dbReference type="ARBA" id="ARBA00022801"/>
    </source>
</evidence>
<dbReference type="OrthoDB" id="301434at2759"/>
<dbReference type="InterPro" id="IPR036938">
    <property type="entry name" value="PAP2/HPO_sf"/>
</dbReference>
<dbReference type="InterPro" id="IPR000326">
    <property type="entry name" value="PAP2/HPO"/>
</dbReference>
<accession>A0A9N9GB45</accession>
<protein>
    <submittedName>
        <fullName evidence="10">832_t:CDS:1</fullName>
    </submittedName>
</protein>
<evidence type="ECO:0000256" key="6">
    <source>
        <dbReference type="ARBA" id="ARBA00023136"/>
    </source>
</evidence>
<dbReference type="GO" id="GO:0005789">
    <property type="term" value="C:endoplasmic reticulum membrane"/>
    <property type="evidence" value="ECO:0007669"/>
    <property type="project" value="UniProtKB-SubCell"/>
</dbReference>
<keyword evidence="11" id="KW-1185">Reference proteome</keyword>
<evidence type="ECO:0000313" key="11">
    <source>
        <dbReference type="Proteomes" id="UP000789342"/>
    </source>
</evidence>
<keyword evidence="4" id="KW-0256">Endoplasmic reticulum</keyword>
<evidence type="ECO:0000313" key="10">
    <source>
        <dbReference type="EMBL" id="CAG8597664.1"/>
    </source>
</evidence>
<feature type="domain" description="Phosphatidic acid phosphatase type 2/haloperoxidase" evidence="9">
    <location>
        <begin position="32"/>
        <end position="152"/>
    </location>
</feature>
<feature type="transmembrane region" description="Helical" evidence="8">
    <location>
        <begin position="134"/>
        <end position="155"/>
    </location>
</feature>
<gene>
    <name evidence="10" type="ORF">AMORRO_LOCUS7639</name>
</gene>
<proteinExistence type="inferred from homology"/>
<keyword evidence="3" id="KW-0378">Hydrolase</keyword>
<feature type="transmembrane region" description="Helical" evidence="8">
    <location>
        <begin position="106"/>
        <end position="127"/>
    </location>
</feature>
<sequence>MNLEKTPAIATLLDGGISQEMHEKQMKSYRLQLRNILLPIIYNETTLVATVQDVCCLPRPRSPPVQRLLNAYHLEYGLPSTHTTNSVSIALFCLSYLLAANNMNSWIKYIGITGLFFYCAIIVLGRIYCGMHGFIDVTVGVIIGIAIWWIQLTFYRQIDDFILSNSWFVPISTVLGTLFLIYIFPEPMDQCPCHEDCISCIGVATGMILGNWRFSRSSYSLPNGSVLYDYNNIGFFLSCARVIFGLSVIFAFRIVMKKLLYIVLRPIYSFIHNDGCSLTKTDSAIGINDEMNFKPSNDKDTSEPAYISKHHTVKQKSREIPFKFSVNAGVKLFVYTGIAWIATDGIPVLFEVLGMGVKI</sequence>
<name>A0A9N9GB45_9GLOM</name>
<comment type="similarity">
    <text evidence="7">Belongs to the type 2 lipid phosphate phosphatase family.</text>
</comment>
<evidence type="ECO:0000259" key="9">
    <source>
        <dbReference type="SMART" id="SM00014"/>
    </source>
</evidence>
<dbReference type="AlphaFoldDB" id="A0A9N9GB45"/>
<dbReference type="Proteomes" id="UP000789342">
    <property type="component" value="Unassembled WGS sequence"/>
</dbReference>